<evidence type="ECO:0000256" key="5">
    <source>
        <dbReference type="ARBA" id="ARBA00023136"/>
    </source>
</evidence>
<dbReference type="PATRIC" id="fig|1268072.3.peg.1208"/>
<accession>X4ZWK3</accession>
<dbReference type="PANTHER" id="PTHR35007:SF1">
    <property type="entry name" value="PILUS ASSEMBLY PROTEIN"/>
    <property type="match status" value="1"/>
</dbReference>
<organism evidence="8 9">
    <name type="scientific">Paenibacillus sabinae T27</name>
    <dbReference type="NCBI Taxonomy" id="1268072"/>
    <lineage>
        <taxon>Bacteria</taxon>
        <taxon>Bacillati</taxon>
        <taxon>Bacillota</taxon>
        <taxon>Bacilli</taxon>
        <taxon>Bacillales</taxon>
        <taxon>Paenibacillaceae</taxon>
        <taxon>Paenibacillus</taxon>
    </lineage>
</organism>
<feature type="transmembrane region" description="Helical" evidence="6">
    <location>
        <begin position="269"/>
        <end position="286"/>
    </location>
</feature>
<dbReference type="HOGENOM" id="CLU_079577_0_0_9"/>
<dbReference type="EMBL" id="CP004078">
    <property type="protein sequence ID" value="AHV96099.1"/>
    <property type="molecule type" value="Genomic_DNA"/>
</dbReference>
<feature type="transmembrane region" description="Helical" evidence="6">
    <location>
        <begin position="91"/>
        <end position="108"/>
    </location>
</feature>
<dbReference type="Proteomes" id="UP000019772">
    <property type="component" value="Chromosome"/>
</dbReference>
<dbReference type="PANTHER" id="PTHR35007">
    <property type="entry name" value="INTEGRAL MEMBRANE PROTEIN-RELATED"/>
    <property type="match status" value="1"/>
</dbReference>
<keyword evidence="4 6" id="KW-1133">Transmembrane helix</keyword>
<evidence type="ECO:0000256" key="1">
    <source>
        <dbReference type="ARBA" id="ARBA00004651"/>
    </source>
</evidence>
<evidence type="ECO:0000313" key="8">
    <source>
        <dbReference type="EMBL" id="AHV96099.1"/>
    </source>
</evidence>
<feature type="transmembrane region" description="Helical" evidence="6">
    <location>
        <begin position="292"/>
        <end position="314"/>
    </location>
</feature>
<keyword evidence="5 6" id="KW-0472">Membrane</keyword>
<evidence type="ECO:0000256" key="3">
    <source>
        <dbReference type="ARBA" id="ARBA00022692"/>
    </source>
</evidence>
<name>X4ZWK3_9BACL</name>
<protein>
    <submittedName>
        <fullName evidence="8">Flp pilus assembly protein TadB</fullName>
    </submittedName>
</protein>
<evidence type="ECO:0000256" key="4">
    <source>
        <dbReference type="ARBA" id="ARBA00022989"/>
    </source>
</evidence>
<evidence type="ECO:0000259" key="7">
    <source>
        <dbReference type="Pfam" id="PF00482"/>
    </source>
</evidence>
<keyword evidence="3 6" id="KW-0812">Transmembrane</keyword>
<comment type="subcellular location">
    <subcellularLocation>
        <location evidence="1">Cell membrane</location>
        <topology evidence="1">Multi-pass membrane protein</topology>
    </subcellularLocation>
</comment>
<dbReference type="STRING" id="1268072.PSAB_05815"/>
<sequence>MFKMTGKGRAPGNLLPAGFGPGSREPAHAIDAHLHSGGRLVKRDITRVGRGTADYAKAPTLQSSTGQAGRGGASAQQLPDYTVYTLNKRQSIVSAAAGGLILFGIGYLFYHNPLIALVLSAGGYFAPRIWRDYLKKRRRAALNLQFKQMLFSLSSSLSAGRSVENAFREAVQDLKMLDPEGGSDMIAELNIICARLEYGQPVEEALQDFSRRAGMEDIRRFADVFSVCKRTGGDLVEVVRRTSSIIGEKLDIQQEIAVSVSQKRFESKALLVSPLVMLLFMSLSAGDYMNPMYSGIGIVISTFALASLILCYFWTSKIMDIPL</sequence>
<keyword evidence="9" id="KW-1185">Reference proteome</keyword>
<evidence type="ECO:0000313" key="9">
    <source>
        <dbReference type="Proteomes" id="UP000019772"/>
    </source>
</evidence>
<evidence type="ECO:0000256" key="2">
    <source>
        <dbReference type="ARBA" id="ARBA00022475"/>
    </source>
</evidence>
<gene>
    <name evidence="8" type="ORF">PSAB_05815</name>
</gene>
<dbReference type="GO" id="GO:0005886">
    <property type="term" value="C:plasma membrane"/>
    <property type="evidence" value="ECO:0007669"/>
    <property type="project" value="UniProtKB-SubCell"/>
</dbReference>
<evidence type="ECO:0000256" key="6">
    <source>
        <dbReference type="SAM" id="Phobius"/>
    </source>
</evidence>
<dbReference type="KEGG" id="psab:PSAB_05815"/>
<dbReference type="InterPro" id="IPR018076">
    <property type="entry name" value="T2SS_GspF_dom"/>
</dbReference>
<dbReference type="AlphaFoldDB" id="X4ZWK3"/>
<dbReference type="Pfam" id="PF00482">
    <property type="entry name" value="T2SSF"/>
    <property type="match status" value="1"/>
</dbReference>
<feature type="transmembrane region" description="Helical" evidence="6">
    <location>
        <begin position="114"/>
        <end position="130"/>
    </location>
</feature>
<keyword evidence="2" id="KW-1003">Cell membrane</keyword>
<feature type="domain" description="Type II secretion system protein GspF" evidence="7">
    <location>
        <begin position="152"/>
        <end position="281"/>
    </location>
</feature>
<proteinExistence type="predicted"/>
<dbReference type="eggNOG" id="COG4965">
    <property type="taxonomic scope" value="Bacteria"/>
</dbReference>
<dbReference type="RefSeq" id="WP_025333661.1">
    <property type="nucleotide sequence ID" value="NZ_CP004078.1"/>
</dbReference>
<reference evidence="8 9" key="1">
    <citation type="journal article" date="2014" name="PLoS Genet.">
        <title>Comparative Genomic Analysis of N2-Fixing and Non-N2-Fixing Paenibacillus spp.: Organization, Evolution and Expression of the Nitrogen Fixation Genes.</title>
        <authorList>
            <person name="Xie J.B."/>
            <person name="Du Z."/>
            <person name="Bai L."/>
            <person name="Tian C."/>
            <person name="Zhang Y."/>
            <person name="Xie J.Y."/>
            <person name="Wang T."/>
            <person name="Liu X."/>
            <person name="Chen X."/>
            <person name="Cheng Q."/>
            <person name="Chen S."/>
            <person name="Li J."/>
        </authorList>
    </citation>
    <scope>NUCLEOTIDE SEQUENCE [LARGE SCALE GENOMIC DNA]</scope>
    <source>
        <strain evidence="8 9">T27</strain>
    </source>
</reference>